<comment type="caution">
    <text evidence="6">The sequence shown here is derived from an EMBL/GenBank/DDBJ whole genome shotgun (WGS) entry which is preliminary data.</text>
</comment>
<dbReference type="SMART" id="SM00382">
    <property type="entry name" value="AAA"/>
    <property type="match status" value="1"/>
</dbReference>
<reference evidence="6" key="2">
    <citation type="submission" date="2019-09" db="EMBL/GenBank/DDBJ databases">
        <authorList>
            <consortium name="NCBI Pathogen Detection Project"/>
        </authorList>
    </citation>
    <scope>NUCLEOTIDE SEQUENCE</scope>
    <source>
        <strain evidence="6">CL18-200174</strain>
    </source>
</reference>
<sequence>MSWSIRIENLSKQYRIGSTTTTAAELINEKLRKFLLLLDFKKRNRFSSNKPLPSSIAQEGRTVVDASQISPEYPNHFWALRDINLEIEAGERLGIVGQNGCGKSTLLKILSRIVSPTEGLFRFRGRLISLLEIGTGFHGELTGRENIFLNGTIMGMKTHEIKNRLNQIIEFSELGSMIDTPVKRYSSGMYIRLAFAVAAHLESEILIVDEVLAVGDAAFQRKCTEKMLDLANQGRTLLFVSHDMETVNRICNRAIRMSHGRIVGDSKFDTSVASKSSVMDITRDYLRSGAKYKSEQVWPSDKPMIFLNSLKLNRVRLIDYDNKVRSNFNLNETIIVEIDFTIIKETYPFNIHLYLKDSSGRVIFVSMDNHAWQSKKVRPLGNYTERCTLYSPLLNIGDYHIDIEFWPGNALENRLVVNSVVSFELKDGAVNEGVRGNWAADWPNSLIRPQLDWSISTNNKKHLVLKEHELVTEKQSI</sequence>
<dbReference type="InterPro" id="IPR003593">
    <property type="entry name" value="AAA+_ATPase"/>
</dbReference>
<evidence type="ECO:0000313" key="7">
    <source>
        <dbReference type="Proteomes" id="UP000863577"/>
    </source>
</evidence>
<dbReference type="PROSITE" id="PS50893">
    <property type="entry name" value="ABC_TRANSPORTER_2"/>
    <property type="match status" value="1"/>
</dbReference>
<keyword evidence="4 6" id="KW-0067">ATP-binding</keyword>
<evidence type="ECO:0000256" key="1">
    <source>
        <dbReference type="ARBA" id="ARBA00005417"/>
    </source>
</evidence>
<proteinExistence type="inferred from homology"/>
<dbReference type="SUPFAM" id="SSF52540">
    <property type="entry name" value="P-loop containing nucleoside triphosphate hydrolases"/>
    <property type="match status" value="1"/>
</dbReference>
<keyword evidence="2" id="KW-0813">Transport</keyword>
<dbReference type="GO" id="GO:0016020">
    <property type="term" value="C:membrane"/>
    <property type="evidence" value="ECO:0007669"/>
    <property type="project" value="InterPro"/>
</dbReference>
<dbReference type="InterPro" id="IPR003439">
    <property type="entry name" value="ABC_transporter-like_ATP-bd"/>
</dbReference>
<dbReference type="Pfam" id="PF00005">
    <property type="entry name" value="ABC_tran"/>
    <property type="match status" value="1"/>
</dbReference>
<gene>
    <name evidence="6" type="ORF">JBK99_10700</name>
</gene>
<evidence type="ECO:0000256" key="3">
    <source>
        <dbReference type="ARBA" id="ARBA00022741"/>
    </source>
</evidence>
<evidence type="ECO:0000313" key="6">
    <source>
        <dbReference type="EMBL" id="HAU2396793.1"/>
    </source>
</evidence>
<dbReference type="Proteomes" id="UP000863577">
    <property type="component" value="Unassembled WGS sequence"/>
</dbReference>
<evidence type="ECO:0000259" key="5">
    <source>
        <dbReference type="PROSITE" id="PS50893"/>
    </source>
</evidence>
<dbReference type="InterPro" id="IPR050683">
    <property type="entry name" value="Bact_Polysacc_Export_ATP-bd"/>
</dbReference>
<organism evidence="6 7">
    <name type="scientific">Legionella pneumophila</name>
    <dbReference type="NCBI Taxonomy" id="446"/>
    <lineage>
        <taxon>Bacteria</taxon>
        <taxon>Pseudomonadati</taxon>
        <taxon>Pseudomonadota</taxon>
        <taxon>Gammaproteobacteria</taxon>
        <taxon>Legionellales</taxon>
        <taxon>Legionellaceae</taxon>
        <taxon>Legionella</taxon>
    </lineage>
</organism>
<dbReference type="GO" id="GO:0016887">
    <property type="term" value="F:ATP hydrolysis activity"/>
    <property type="evidence" value="ECO:0007669"/>
    <property type="project" value="InterPro"/>
</dbReference>
<dbReference type="RefSeq" id="WP_013101186.1">
    <property type="nucleotide sequence ID" value="NZ_AP024961.1"/>
</dbReference>
<name>A0AAN2RPH7_LEGPN</name>
<dbReference type="PANTHER" id="PTHR46743">
    <property type="entry name" value="TEICHOIC ACIDS EXPORT ATP-BINDING PROTEIN TAGH"/>
    <property type="match status" value="1"/>
</dbReference>
<evidence type="ECO:0000256" key="4">
    <source>
        <dbReference type="ARBA" id="ARBA00022840"/>
    </source>
</evidence>
<dbReference type="InterPro" id="IPR015860">
    <property type="entry name" value="ABC_transpr_TagH-like"/>
</dbReference>
<dbReference type="InterPro" id="IPR027417">
    <property type="entry name" value="P-loop_NTPase"/>
</dbReference>
<protein>
    <submittedName>
        <fullName evidence="6">ATP-binding cassette domain-containing protein</fullName>
    </submittedName>
</protein>
<reference evidence="6" key="1">
    <citation type="journal article" date="2018" name="Genome Biol.">
        <title>SKESA: strategic k-mer extension for scrupulous assemblies.</title>
        <authorList>
            <person name="Souvorov A."/>
            <person name="Agarwala R."/>
            <person name="Lipman D.J."/>
        </authorList>
    </citation>
    <scope>NUCLEOTIDE SEQUENCE</scope>
    <source>
        <strain evidence="6">CL18-200174</strain>
    </source>
</reference>
<dbReference type="EMBL" id="DACWOD010000007">
    <property type="protein sequence ID" value="HAU2396793.1"/>
    <property type="molecule type" value="Genomic_DNA"/>
</dbReference>
<dbReference type="GO" id="GO:0005524">
    <property type="term" value="F:ATP binding"/>
    <property type="evidence" value="ECO:0007669"/>
    <property type="project" value="UniProtKB-KW"/>
</dbReference>
<dbReference type="GO" id="GO:0140359">
    <property type="term" value="F:ABC-type transporter activity"/>
    <property type="evidence" value="ECO:0007669"/>
    <property type="project" value="InterPro"/>
</dbReference>
<dbReference type="Gene3D" id="3.40.50.300">
    <property type="entry name" value="P-loop containing nucleotide triphosphate hydrolases"/>
    <property type="match status" value="1"/>
</dbReference>
<comment type="similarity">
    <text evidence="1">Belongs to the ABC transporter superfamily.</text>
</comment>
<evidence type="ECO:0000256" key="2">
    <source>
        <dbReference type="ARBA" id="ARBA00022448"/>
    </source>
</evidence>
<dbReference type="AlphaFoldDB" id="A0AAN2RPH7"/>
<keyword evidence="3" id="KW-0547">Nucleotide-binding</keyword>
<accession>A0AAN2RPH7</accession>
<feature type="domain" description="ABC transporter" evidence="5">
    <location>
        <begin position="64"/>
        <end position="284"/>
    </location>
</feature>
<dbReference type="CDD" id="cd03220">
    <property type="entry name" value="ABC_KpsT_Wzt"/>
    <property type="match status" value="1"/>
</dbReference>
<dbReference type="PANTHER" id="PTHR46743:SF2">
    <property type="entry name" value="TEICHOIC ACIDS EXPORT ATP-BINDING PROTEIN TAGH"/>
    <property type="match status" value="1"/>
</dbReference>